<evidence type="ECO:0000313" key="2">
    <source>
        <dbReference type="Proteomes" id="UP000176221"/>
    </source>
</evidence>
<dbReference type="STRING" id="1802319.A2928_00235"/>
<dbReference type="AlphaFoldDB" id="A0A1G2N757"/>
<dbReference type="Gene3D" id="3.30.1490.300">
    <property type="match status" value="1"/>
</dbReference>
<organism evidence="1 2">
    <name type="scientific">Candidatus Taylorbacteria bacterium RIFCSPLOWO2_01_FULL_45_15b</name>
    <dbReference type="NCBI Taxonomy" id="1802319"/>
    <lineage>
        <taxon>Bacteria</taxon>
        <taxon>Candidatus Tayloriibacteriota</taxon>
    </lineage>
</organism>
<dbReference type="SUPFAM" id="SSF53067">
    <property type="entry name" value="Actin-like ATPase domain"/>
    <property type="match status" value="2"/>
</dbReference>
<dbReference type="PANTHER" id="PTHR32432">
    <property type="entry name" value="CELL DIVISION PROTEIN FTSA-RELATED"/>
    <property type="match status" value="1"/>
</dbReference>
<dbReference type="Pfam" id="PF11104">
    <property type="entry name" value="PilM_2"/>
    <property type="match status" value="1"/>
</dbReference>
<comment type="caution">
    <text evidence="1">The sequence shown here is derived from an EMBL/GenBank/DDBJ whole genome shotgun (WGS) entry which is preliminary data.</text>
</comment>
<name>A0A1G2N757_9BACT</name>
<gene>
    <name evidence="1" type="ORF">A2928_00235</name>
</gene>
<proteinExistence type="predicted"/>
<sequence>MQTFPEIGHNVFLRLFPPPVYMRMPAVGIDISSQSVRFLQFERSHGGAKIKIVGEEKIPEGAYNSEEIHENDRLVKILTDIRERYGFHFVCASLPDEKAYLFKISVPQLSEKEMRDHIELKLEENVPLATSEVLFDYSIISAIRDPKSESALEAAVSVFPKQVAESHARLFAMAGLMPRSFHIAAEAVARALVRRGDAGTYLIVNFGEKKTGIFVVSREVVLFGSTLNFGGEAMTLGIQKHFGVDRAKAVEIKRDASLLADKETMTLFFSLMNPISALRDEINRLYLYWNTHEDRAEEDRAKIDRVILCGGDSRIRGLDEYLSLSLGVPVDLADIWTNAFSLEKYLPSLAHDDSLDYAAAAGLALEGIY</sequence>
<dbReference type="InterPro" id="IPR043129">
    <property type="entry name" value="ATPase_NBD"/>
</dbReference>
<protein>
    <recommendedName>
        <fullName evidence="3">SHS2 domain-containing protein</fullName>
    </recommendedName>
</protein>
<evidence type="ECO:0000313" key="1">
    <source>
        <dbReference type="EMBL" id="OHA32007.1"/>
    </source>
</evidence>
<accession>A0A1G2N757</accession>
<reference evidence="1 2" key="1">
    <citation type="journal article" date="2016" name="Nat. Commun.">
        <title>Thousands of microbial genomes shed light on interconnected biogeochemical processes in an aquifer system.</title>
        <authorList>
            <person name="Anantharaman K."/>
            <person name="Brown C.T."/>
            <person name="Hug L.A."/>
            <person name="Sharon I."/>
            <person name="Castelle C.J."/>
            <person name="Probst A.J."/>
            <person name="Thomas B.C."/>
            <person name="Singh A."/>
            <person name="Wilkins M.J."/>
            <person name="Karaoz U."/>
            <person name="Brodie E.L."/>
            <person name="Williams K.H."/>
            <person name="Hubbard S.S."/>
            <person name="Banfield J.F."/>
        </authorList>
    </citation>
    <scope>NUCLEOTIDE SEQUENCE [LARGE SCALE GENOMIC DNA]</scope>
</reference>
<dbReference type="CDD" id="cd24049">
    <property type="entry name" value="ASKHA_NBD_PilM"/>
    <property type="match status" value="1"/>
</dbReference>
<dbReference type="Proteomes" id="UP000176221">
    <property type="component" value="Unassembled WGS sequence"/>
</dbReference>
<dbReference type="InterPro" id="IPR050696">
    <property type="entry name" value="FtsA/MreB"/>
</dbReference>
<dbReference type="PANTHER" id="PTHR32432:SF3">
    <property type="entry name" value="ETHANOLAMINE UTILIZATION PROTEIN EUTJ"/>
    <property type="match status" value="1"/>
</dbReference>
<evidence type="ECO:0008006" key="3">
    <source>
        <dbReference type="Google" id="ProtNLM"/>
    </source>
</evidence>
<dbReference type="EMBL" id="MHRX01000056">
    <property type="protein sequence ID" value="OHA32007.1"/>
    <property type="molecule type" value="Genomic_DNA"/>
</dbReference>
<dbReference type="InterPro" id="IPR005883">
    <property type="entry name" value="PilM"/>
</dbReference>
<dbReference type="Gene3D" id="3.30.420.40">
    <property type="match status" value="2"/>
</dbReference>